<accession>A0A7X1NJ10</accession>
<sequence length="99" mass="11689">MMTRQRFEQQHATLLRSRPVGTTADLSDCIAAHWNGHQITYAFLCDNECGQVDEEFDLDDYVWDEWRPMFEEWLAEPTFALRHEVKRWLADAPPFEAGQ</sequence>
<dbReference type="EMBL" id="WHNP01000079">
    <property type="protein sequence ID" value="MPW22804.1"/>
    <property type="molecule type" value="Genomic_DNA"/>
</dbReference>
<dbReference type="AlphaFoldDB" id="A0A7X1NJ10"/>
<organism evidence="1 2">
    <name type="scientific">Paraburkholderia franconis</name>
    <dbReference type="NCBI Taxonomy" id="2654983"/>
    <lineage>
        <taxon>Bacteria</taxon>
        <taxon>Pseudomonadati</taxon>
        <taxon>Pseudomonadota</taxon>
        <taxon>Betaproteobacteria</taxon>
        <taxon>Burkholderiales</taxon>
        <taxon>Burkholderiaceae</taxon>
        <taxon>Paraburkholderia</taxon>
    </lineage>
</organism>
<evidence type="ECO:0000313" key="2">
    <source>
        <dbReference type="Proteomes" id="UP000484381"/>
    </source>
</evidence>
<evidence type="ECO:0000313" key="1">
    <source>
        <dbReference type="EMBL" id="MPW22804.1"/>
    </source>
</evidence>
<reference evidence="1 2" key="1">
    <citation type="submission" date="2019-10" db="EMBL/GenBank/DDBJ databases">
        <title>Paraburkholderia sp. isolated from nodules of Mimosa pudica from Brazilian Atlantic Forest soils.</title>
        <authorList>
            <person name="Paulitsch F."/>
            <person name="Hungria M."/>
            <person name="Dall'Agnol R."/>
        </authorList>
    </citation>
    <scope>NUCLEOTIDE SEQUENCE [LARGE SCALE GENOMIC DNA]</scope>
    <source>
        <strain evidence="1 2">CNPSo 3157</strain>
    </source>
</reference>
<proteinExistence type="predicted"/>
<keyword evidence="2" id="KW-1185">Reference proteome</keyword>
<protein>
    <submittedName>
        <fullName evidence="1">Uncharacterized protein</fullName>
    </submittedName>
</protein>
<gene>
    <name evidence="1" type="ORF">GCT13_39905</name>
</gene>
<comment type="caution">
    <text evidence="1">The sequence shown here is derived from an EMBL/GenBank/DDBJ whole genome shotgun (WGS) entry which is preliminary data.</text>
</comment>
<name>A0A7X1NJ10_9BURK</name>
<dbReference type="Proteomes" id="UP000484381">
    <property type="component" value="Unassembled WGS sequence"/>
</dbReference>